<reference evidence="5 6" key="1">
    <citation type="submission" date="2020-04" db="EMBL/GenBank/DDBJ databases">
        <title>Genome sequencing of Rosenbergiella species.</title>
        <authorList>
            <person name="Alvarez-Perez S."/>
            <person name="Lievens B."/>
        </authorList>
    </citation>
    <scope>NUCLEOTIDE SEQUENCE [LARGE SCALE GENOMIC DNA]</scope>
    <source>
        <strain evidence="5 6">S61</strain>
    </source>
</reference>
<evidence type="ECO:0000256" key="2">
    <source>
        <dbReference type="ARBA" id="ARBA00007067"/>
    </source>
</evidence>
<dbReference type="SUPFAM" id="SSF75169">
    <property type="entry name" value="DsrEFH-like"/>
    <property type="match status" value="1"/>
</dbReference>
<dbReference type="InterPro" id="IPR003787">
    <property type="entry name" value="Sulphur_relay_DsrE/F-like"/>
</dbReference>
<evidence type="ECO:0000256" key="1">
    <source>
        <dbReference type="ARBA" id="ARBA00004496"/>
    </source>
</evidence>
<dbReference type="Pfam" id="PF02635">
    <property type="entry name" value="DsrE"/>
    <property type="match status" value="1"/>
</dbReference>
<dbReference type="Proteomes" id="UP000790096">
    <property type="component" value="Unassembled WGS sequence"/>
</dbReference>
<comment type="caution">
    <text evidence="5">The sequence shown here is derived from an EMBL/GenBank/DDBJ whole genome shotgun (WGS) entry which is preliminary data.</text>
</comment>
<dbReference type="EC" id="2.8.1.-" evidence="5"/>
<name>A0ABS5SUI5_9GAMM</name>
<keyword evidence="3" id="KW-0963">Cytoplasm</keyword>
<evidence type="ECO:0000256" key="3">
    <source>
        <dbReference type="ARBA" id="ARBA00022490"/>
    </source>
</evidence>
<keyword evidence="4 5" id="KW-0808">Transferase</keyword>
<dbReference type="PANTHER" id="PTHR34874">
    <property type="entry name" value="PROTEIN YCHN"/>
    <property type="match status" value="1"/>
</dbReference>
<dbReference type="RefSeq" id="WP_214236479.1">
    <property type="nucleotide sequence ID" value="NZ_JABBFR010000004.1"/>
</dbReference>
<evidence type="ECO:0000313" key="5">
    <source>
        <dbReference type="EMBL" id="MBT0723776.1"/>
    </source>
</evidence>
<organism evidence="5 6">
    <name type="scientific">Rosenbergiella gaditana</name>
    <dbReference type="NCBI Taxonomy" id="2726987"/>
    <lineage>
        <taxon>Bacteria</taxon>
        <taxon>Pseudomonadati</taxon>
        <taxon>Pseudomonadota</taxon>
        <taxon>Gammaproteobacteria</taxon>
        <taxon>Enterobacterales</taxon>
        <taxon>Erwiniaceae</taxon>
        <taxon>Rosenbergiella</taxon>
    </lineage>
</organism>
<protein>
    <submittedName>
        <fullName evidence="5">Sulfurtransferase complex subunit TusD</fullName>
        <ecNumber evidence="5">2.8.1.-</ecNumber>
    </submittedName>
</protein>
<dbReference type="Gene3D" id="3.40.1260.10">
    <property type="entry name" value="DsrEFH-like"/>
    <property type="match status" value="1"/>
</dbReference>
<dbReference type="NCBIfam" id="TIGR03012">
    <property type="entry name" value="sulf_tusD_dsrE"/>
    <property type="match status" value="1"/>
</dbReference>
<dbReference type="NCBIfam" id="NF001237">
    <property type="entry name" value="PRK00207.1"/>
    <property type="match status" value="1"/>
</dbReference>
<proteinExistence type="inferred from homology"/>
<comment type="similarity">
    <text evidence="2">Belongs to the DsrE/TusD family.</text>
</comment>
<dbReference type="PANTHER" id="PTHR34874:SF3">
    <property type="entry name" value="SULFURTRANSFERASE TUSD"/>
    <property type="match status" value="1"/>
</dbReference>
<dbReference type="InterPro" id="IPR027396">
    <property type="entry name" value="DsrEFH-like"/>
</dbReference>
<dbReference type="InterPro" id="IPR017463">
    <property type="entry name" value="Sulphur_relay_TusD/DsrE"/>
</dbReference>
<gene>
    <name evidence="5" type="primary">tusD</name>
    <name evidence="5" type="ORF">HH682_04830</name>
</gene>
<accession>A0ABS5SUI5</accession>
<dbReference type="GO" id="GO:0016740">
    <property type="term" value="F:transferase activity"/>
    <property type="evidence" value="ECO:0007669"/>
    <property type="project" value="UniProtKB-KW"/>
</dbReference>
<evidence type="ECO:0000256" key="4">
    <source>
        <dbReference type="ARBA" id="ARBA00022679"/>
    </source>
</evidence>
<comment type="subcellular location">
    <subcellularLocation>
        <location evidence="1">Cytoplasm</location>
    </subcellularLocation>
</comment>
<evidence type="ECO:0000313" key="6">
    <source>
        <dbReference type="Proteomes" id="UP000790096"/>
    </source>
</evidence>
<sequence length="125" mass="14005">MRYALVITGPVYGTQNATSAWMFAKALLKADHIIDSIFFYQEAVSNANMLTSPANDEHNLVEEWIKLSIKENINLNICVSAALRRGVIDQEHAREGIYNFHPQFNFSGLGALATSLLTCDRVIQF</sequence>
<keyword evidence="6" id="KW-1185">Reference proteome</keyword>
<dbReference type="EMBL" id="JABBFR010000004">
    <property type="protein sequence ID" value="MBT0723776.1"/>
    <property type="molecule type" value="Genomic_DNA"/>
</dbReference>